<dbReference type="EMBL" id="JAPUUL010003165">
    <property type="protein sequence ID" value="KAJ8124265.1"/>
    <property type="molecule type" value="Genomic_DNA"/>
</dbReference>
<evidence type="ECO:0000313" key="1">
    <source>
        <dbReference type="EMBL" id="KAJ8124265.1"/>
    </source>
</evidence>
<keyword evidence="2" id="KW-1185">Reference proteome</keyword>
<comment type="caution">
    <text evidence="1">The sequence shown here is derived from an EMBL/GenBank/DDBJ whole genome shotgun (WGS) entry which is preliminary data.</text>
</comment>
<dbReference type="Proteomes" id="UP001153332">
    <property type="component" value="Unassembled WGS sequence"/>
</dbReference>
<proteinExistence type="predicted"/>
<name>A0ACC2J9S5_9PEZI</name>
<gene>
    <name evidence="1" type="ORF">O1611_g9376</name>
</gene>
<sequence length="347" mass="38365">MASGRLATRASVAPERFKTLLPTLQPTIYHDPNASKSSNNIRTIAWNPLGTYLATGCADKTLRVWNVDKPNVRQTTELRGHAAPIEKVAFNPTKELELCSVSSDGSVRFWDVKNKIVLNEVRGLGETFTLVWAPEGEYVVVGNKAQENKLFILSPTESTPISEHQQSTMTNDITFCWSGKRLFATTGEGKTRILSFPDFEPAYQYDYKEAQEKEFMLPGHTSSCIAVELHPFSRYLATGGTDSLIALWDTNEWNCVRTITKMTGPVRSLSFSWDGLFIVGGSDEGTGLEITVSETGEHLCTYKTRTPSPVVAWAPNRYALAYTDMGVSTEEPDAGAGESEAVCRAWE</sequence>
<evidence type="ECO:0000313" key="2">
    <source>
        <dbReference type="Proteomes" id="UP001153332"/>
    </source>
</evidence>
<accession>A0ACC2J9S5</accession>
<reference evidence="1" key="1">
    <citation type="submission" date="2022-12" db="EMBL/GenBank/DDBJ databases">
        <title>Genome Sequence of Lasiodiplodia mahajangana.</title>
        <authorList>
            <person name="Buettner E."/>
        </authorList>
    </citation>
    <scope>NUCLEOTIDE SEQUENCE</scope>
    <source>
        <strain evidence="1">VT137</strain>
    </source>
</reference>
<protein>
    <submittedName>
        <fullName evidence="1">Uncharacterized protein</fullName>
    </submittedName>
</protein>
<organism evidence="1 2">
    <name type="scientific">Lasiodiplodia mahajangana</name>
    <dbReference type="NCBI Taxonomy" id="1108764"/>
    <lineage>
        <taxon>Eukaryota</taxon>
        <taxon>Fungi</taxon>
        <taxon>Dikarya</taxon>
        <taxon>Ascomycota</taxon>
        <taxon>Pezizomycotina</taxon>
        <taxon>Dothideomycetes</taxon>
        <taxon>Dothideomycetes incertae sedis</taxon>
        <taxon>Botryosphaeriales</taxon>
        <taxon>Botryosphaeriaceae</taxon>
        <taxon>Lasiodiplodia</taxon>
    </lineage>
</organism>